<sequence>MKVILQIKINDLLGLGGGGSVSGTKTSPVNDLTLSETNTPL</sequence>
<keyword evidence="3" id="KW-1185">Reference proteome</keyword>
<gene>
    <name evidence="2" type="ORF">SAMN05444486_1174</name>
</gene>
<feature type="region of interest" description="Disordered" evidence="1">
    <location>
        <begin position="16"/>
        <end position="41"/>
    </location>
</feature>
<dbReference type="AlphaFoldDB" id="A0A1H3NR98"/>
<evidence type="ECO:0000313" key="2">
    <source>
        <dbReference type="EMBL" id="SDY90699.1"/>
    </source>
</evidence>
<organism evidence="2 3">
    <name type="scientific">Lentibacter algarum</name>
    <dbReference type="NCBI Taxonomy" id="576131"/>
    <lineage>
        <taxon>Bacteria</taxon>
        <taxon>Pseudomonadati</taxon>
        <taxon>Pseudomonadota</taxon>
        <taxon>Alphaproteobacteria</taxon>
        <taxon>Rhodobacterales</taxon>
        <taxon>Roseobacteraceae</taxon>
        <taxon>Lentibacter</taxon>
    </lineage>
</organism>
<dbReference type="Proteomes" id="UP000199026">
    <property type="component" value="Unassembled WGS sequence"/>
</dbReference>
<protein>
    <submittedName>
        <fullName evidence="2">Uncharacterized protein</fullName>
    </submittedName>
</protein>
<accession>A0A1H3NR98</accession>
<evidence type="ECO:0000256" key="1">
    <source>
        <dbReference type="SAM" id="MobiDB-lite"/>
    </source>
</evidence>
<proteinExistence type="predicted"/>
<name>A0A1H3NR98_9RHOB</name>
<dbReference type="EMBL" id="FNPR01000017">
    <property type="protein sequence ID" value="SDY90699.1"/>
    <property type="molecule type" value="Genomic_DNA"/>
</dbReference>
<feature type="compositionally biased region" description="Polar residues" evidence="1">
    <location>
        <begin position="22"/>
        <end position="41"/>
    </location>
</feature>
<evidence type="ECO:0000313" key="3">
    <source>
        <dbReference type="Proteomes" id="UP000199026"/>
    </source>
</evidence>
<reference evidence="2 3" key="1">
    <citation type="submission" date="2016-10" db="EMBL/GenBank/DDBJ databases">
        <authorList>
            <person name="de Groot N.N."/>
        </authorList>
    </citation>
    <scope>NUCLEOTIDE SEQUENCE [LARGE SCALE GENOMIC DNA]</scope>
    <source>
        <strain evidence="2 3">DSM 24677</strain>
    </source>
</reference>